<proteinExistence type="predicted"/>
<accession>A0AAE0C8H8</accession>
<dbReference type="EMBL" id="LGRX02027104">
    <property type="protein sequence ID" value="KAK3249824.1"/>
    <property type="molecule type" value="Genomic_DNA"/>
</dbReference>
<evidence type="ECO:0000313" key="2">
    <source>
        <dbReference type="Proteomes" id="UP001190700"/>
    </source>
</evidence>
<dbReference type="Proteomes" id="UP001190700">
    <property type="component" value="Unassembled WGS sequence"/>
</dbReference>
<name>A0AAE0C8H8_9CHLO</name>
<organism evidence="1 2">
    <name type="scientific">Cymbomonas tetramitiformis</name>
    <dbReference type="NCBI Taxonomy" id="36881"/>
    <lineage>
        <taxon>Eukaryota</taxon>
        <taxon>Viridiplantae</taxon>
        <taxon>Chlorophyta</taxon>
        <taxon>Pyramimonadophyceae</taxon>
        <taxon>Pyramimonadales</taxon>
        <taxon>Pyramimonadaceae</taxon>
        <taxon>Cymbomonas</taxon>
    </lineage>
</organism>
<gene>
    <name evidence="1" type="ORF">CYMTET_40763</name>
</gene>
<dbReference type="AlphaFoldDB" id="A0AAE0C8H8"/>
<comment type="caution">
    <text evidence="1">The sequence shown here is derived from an EMBL/GenBank/DDBJ whole genome shotgun (WGS) entry which is preliminary data.</text>
</comment>
<evidence type="ECO:0000313" key="1">
    <source>
        <dbReference type="EMBL" id="KAK3249824.1"/>
    </source>
</evidence>
<sequence>MRALSISRFMRCLPKPRAVHNAPFGSIALEDPRHEESLSASHDATATVEAVMNRVHMGLALFHSFLLGLLAGSDVRDDKSGVDYSEVAKRRHLVTKHQSNGAFTSFVPASENNKSPFKHILDVLRSLLSLKSLNRTGTVVAMALACLLAAPTAAEAAKSSGRMGGSARSSVPGGTA</sequence>
<reference evidence="1 2" key="1">
    <citation type="journal article" date="2015" name="Genome Biol. Evol.">
        <title>Comparative Genomics of a Bacterivorous Green Alga Reveals Evolutionary Causalities and Consequences of Phago-Mixotrophic Mode of Nutrition.</title>
        <authorList>
            <person name="Burns J.A."/>
            <person name="Paasch A."/>
            <person name="Narechania A."/>
            <person name="Kim E."/>
        </authorList>
    </citation>
    <scope>NUCLEOTIDE SEQUENCE [LARGE SCALE GENOMIC DNA]</scope>
    <source>
        <strain evidence="1 2">PLY_AMNH</strain>
    </source>
</reference>
<protein>
    <submittedName>
        <fullName evidence="1">Uncharacterized protein</fullName>
    </submittedName>
</protein>
<keyword evidence="2" id="KW-1185">Reference proteome</keyword>